<evidence type="ECO:0000313" key="1">
    <source>
        <dbReference type="EMBL" id="RDT61222.1"/>
    </source>
</evidence>
<proteinExistence type="predicted"/>
<organism evidence="1 2">
    <name type="scientific">Enterobacter roggenkampii</name>
    <dbReference type="NCBI Taxonomy" id="1812935"/>
    <lineage>
        <taxon>Bacteria</taxon>
        <taxon>Pseudomonadati</taxon>
        <taxon>Pseudomonadota</taxon>
        <taxon>Gammaproteobacteria</taxon>
        <taxon>Enterobacterales</taxon>
        <taxon>Enterobacteriaceae</taxon>
        <taxon>Enterobacter</taxon>
        <taxon>Enterobacter cloacae complex</taxon>
    </lineage>
</organism>
<dbReference type="Proteomes" id="UP000255291">
    <property type="component" value="Unassembled WGS sequence"/>
</dbReference>
<dbReference type="AlphaFoldDB" id="A0ABD7GZX3"/>
<comment type="caution">
    <text evidence="1">The sequence shown here is derived from an EMBL/GenBank/DDBJ whole genome shotgun (WGS) entry which is preliminary data.</text>
</comment>
<gene>
    <name evidence="1" type="ORF">DXF87_03950</name>
</gene>
<dbReference type="EMBL" id="QRBW01000005">
    <property type="protein sequence ID" value="RDT61222.1"/>
    <property type="molecule type" value="Genomic_DNA"/>
</dbReference>
<protein>
    <submittedName>
        <fullName evidence="1">Uncharacterized protein</fullName>
    </submittedName>
</protein>
<accession>A0ABD7GZX3</accession>
<reference evidence="1 2" key="1">
    <citation type="submission" date="2018-07" db="EMBL/GenBank/DDBJ databases">
        <title>The use of a cohorting ward and systematic surveillance cultures for the control of a Klebsiella pneumoniae carbapenemase (KPC)-producing Enterobacteriaceae outbreak.</title>
        <authorList>
            <person name="Doi Y."/>
        </authorList>
    </citation>
    <scope>NUCLEOTIDE SEQUENCE [LARGE SCALE GENOMIC DNA]</scope>
    <source>
        <strain evidence="1 2">1-RC-17-04017</strain>
    </source>
</reference>
<evidence type="ECO:0000313" key="2">
    <source>
        <dbReference type="Proteomes" id="UP000255291"/>
    </source>
</evidence>
<name>A0ABD7GZX3_9ENTR</name>
<sequence length="68" mass="7610">MPSHFCVTTPERFRFPGARFAAGIRDIHHANAVINPDSPYLCGTDHCCGSPFHFEVENNSLQTIPPQR</sequence>